<dbReference type="AlphaFoldDB" id="A0A4R6UVG2"/>
<dbReference type="GO" id="GO:0008237">
    <property type="term" value="F:metallopeptidase activity"/>
    <property type="evidence" value="ECO:0007669"/>
    <property type="project" value="InterPro"/>
</dbReference>
<evidence type="ECO:0000256" key="1">
    <source>
        <dbReference type="SAM" id="SignalP"/>
    </source>
</evidence>
<organism evidence="2 3">
    <name type="scientific">Permianibacter aggregans</name>
    <dbReference type="NCBI Taxonomy" id="1510150"/>
    <lineage>
        <taxon>Bacteria</taxon>
        <taxon>Pseudomonadati</taxon>
        <taxon>Pseudomonadota</taxon>
        <taxon>Gammaproteobacteria</taxon>
        <taxon>Pseudomonadales</taxon>
        <taxon>Pseudomonadaceae</taxon>
        <taxon>Permianibacter</taxon>
    </lineage>
</organism>
<dbReference type="Pfam" id="PF13582">
    <property type="entry name" value="Reprolysin_3"/>
    <property type="match status" value="1"/>
</dbReference>
<dbReference type="InterPro" id="IPR024079">
    <property type="entry name" value="MetalloPept_cat_dom_sf"/>
</dbReference>
<gene>
    <name evidence="2" type="ORF">EV696_103314</name>
</gene>
<keyword evidence="1" id="KW-0732">Signal</keyword>
<feature type="signal peptide" evidence="1">
    <location>
        <begin position="1"/>
        <end position="21"/>
    </location>
</feature>
<feature type="chain" id="PRO_5020910120" evidence="1">
    <location>
        <begin position="22"/>
        <end position="589"/>
    </location>
</feature>
<accession>A0A4R6UVG2</accession>
<dbReference type="Proteomes" id="UP000295375">
    <property type="component" value="Unassembled WGS sequence"/>
</dbReference>
<evidence type="ECO:0000313" key="2">
    <source>
        <dbReference type="EMBL" id="TDQ49939.1"/>
    </source>
</evidence>
<dbReference type="Gene3D" id="3.40.390.10">
    <property type="entry name" value="Collagenase (Catalytic Domain)"/>
    <property type="match status" value="1"/>
</dbReference>
<protein>
    <submittedName>
        <fullName evidence="2">Peptidase M66-like protein</fullName>
    </submittedName>
</protein>
<dbReference type="SUPFAM" id="SSF55486">
    <property type="entry name" value="Metalloproteases ('zincins'), catalytic domain"/>
    <property type="match status" value="1"/>
</dbReference>
<reference evidence="2 3" key="1">
    <citation type="submission" date="2019-03" db="EMBL/GenBank/DDBJ databases">
        <title>Genomic Encyclopedia of Type Strains, Phase IV (KMG-IV): sequencing the most valuable type-strain genomes for metagenomic binning, comparative biology and taxonomic classification.</title>
        <authorList>
            <person name="Goeker M."/>
        </authorList>
    </citation>
    <scope>NUCLEOTIDE SEQUENCE [LARGE SCALE GENOMIC DNA]</scope>
    <source>
        <strain evidence="2 3">DSM 103792</strain>
    </source>
</reference>
<proteinExistence type="predicted"/>
<sequence length="589" mass="66029">MKWSTSAMAAALALATQSSHALDLWIENIYVTQATQTYNKSVPLVAKRRGLVRIFTRADRPNSAVPQVRLDLYYYGVYAKSITLNADNGFAGVPTVVDSRNYVYSHDYFIDAADVRPGLQLHAEVDPHTAYQQTNYLNDVWPHGARRSDYSVDTSKLVRENVWNAPTYRTMLVPLRTSNGLVGDVHTGNTESYVEYLRRVLPVPEALDVRVHSPYYFNGTPGPNYDNQWTRVLNEMDALRYAENQPTRHYYAVLKPYYGGGGSGMAWIGGWAGIGVDWTTNMGGSNGTITWRSGTYAHEVGHNLSLRHAPCGGPAGADPYFPYYNGSIGVTGFDVFKNRYFNPYDNNYWSDLMGYCGYDWISDYHYNKALQWRNRYDWLNGQSVQYGSESKAHIAPPIEREQNAQESLLVWGRIENGRVILEPAFRVKGAPTLEKSDSEYRMQMLDTSGRVVNEQAFEVYPSDHGDALGFAFRMHLPAVPRTFNKASGGAVSELRLLQHGNQLASKRSMPATALNKTTRAPALKVAAGKPVLEWDHHRYPVALIRNAANGEVISFARDGRIELADLPAKTIDVQFGDGVNSVHKQFKLP</sequence>
<evidence type="ECO:0000313" key="3">
    <source>
        <dbReference type="Proteomes" id="UP000295375"/>
    </source>
</evidence>
<dbReference type="EMBL" id="SNYM01000003">
    <property type="protein sequence ID" value="TDQ49939.1"/>
    <property type="molecule type" value="Genomic_DNA"/>
</dbReference>
<dbReference type="RefSeq" id="WP_157591283.1">
    <property type="nucleotide sequence ID" value="NZ_CP037953.1"/>
</dbReference>
<comment type="caution">
    <text evidence="2">The sequence shown here is derived from an EMBL/GenBank/DDBJ whole genome shotgun (WGS) entry which is preliminary data.</text>
</comment>
<name>A0A4R6UVG2_9GAMM</name>
<keyword evidence="3" id="KW-1185">Reference proteome</keyword>